<accession>A0A127EET5</accession>
<organism evidence="2 3">
    <name type="scientific">Clostridium perfringens</name>
    <dbReference type="NCBI Taxonomy" id="1502"/>
    <lineage>
        <taxon>Bacteria</taxon>
        <taxon>Bacillati</taxon>
        <taxon>Bacillota</taxon>
        <taxon>Clostridia</taxon>
        <taxon>Eubacteriales</taxon>
        <taxon>Clostridiaceae</taxon>
        <taxon>Clostridium</taxon>
    </lineage>
</organism>
<feature type="transmembrane region" description="Helical" evidence="1">
    <location>
        <begin position="50"/>
        <end position="77"/>
    </location>
</feature>
<keyword evidence="1" id="KW-1133">Transmembrane helix</keyword>
<evidence type="ECO:0000313" key="3">
    <source>
        <dbReference type="Proteomes" id="UP000070260"/>
    </source>
</evidence>
<evidence type="ECO:0000256" key="1">
    <source>
        <dbReference type="SAM" id="Phobius"/>
    </source>
</evidence>
<feature type="transmembrane region" description="Helical" evidence="1">
    <location>
        <begin position="12"/>
        <end position="38"/>
    </location>
</feature>
<proteinExistence type="predicted"/>
<protein>
    <recommendedName>
        <fullName evidence="4">DUF4190 domain-containing protein</fullName>
    </recommendedName>
</protein>
<keyword evidence="1" id="KW-0812">Transmembrane</keyword>
<dbReference type="AlphaFoldDB" id="A0A127EET5"/>
<evidence type="ECO:0000313" key="2">
    <source>
        <dbReference type="EMBL" id="AMN34463.1"/>
    </source>
</evidence>
<name>A0A127EET5_CLOPF</name>
<dbReference type="EMBL" id="CP010994">
    <property type="protein sequence ID" value="AMN34463.1"/>
    <property type="molecule type" value="Genomic_DNA"/>
</dbReference>
<keyword evidence="1" id="KW-0472">Membrane</keyword>
<evidence type="ECO:0008006" key="4">
    <source>
        <dbReference type="Google" id="ProtNLM"/>
    </source>
</evidence>
<dbReference type="Proteomes" id="UP000070260">
    <property type="component" value="Chromosome"/>
</dbReference>
<gene>
    <name evidence="2" type="ORF">JFP838_01405</name>
</gene>
<reference evidence="2 3" key="1">
    <citation type="journal article" date="2016" name="PLoS ONE">
        <title>Plasmid Characterization and Chromosome Analysis of Two netF+ Clostridium perfringens Isolates Associated with Foal and Canine Necrotizing Enteritis.</title>
        <authorList>
            <person name="Mehdizadeh Gohari I."/>
            <person name="Kropinski A.M."/>
            <person name="Weese S.J."/>
            <person name="Parreira V.R."/>
            <person name="Whitehead A.E."/>
            <person name="Boerlin P."/>
            <person name="Prescott J.F."/>
        </authorList>
    </citation>
    <scope>NUCLEOTIDE SEQUENCE [LARGE SCALE GENOMIC DNA]</scope>
    <source>
        <strain evidence="2 3">JP838</strain>
    </source>
</reference>
<dbReference type="PATRIC" id="fig|1502.177.peg.261"/>
<sequence length="82" mass="9023">MENQIKKSKSPIILGVISCIAWFFPLIGLIISIVGIIMSSKKIKEFSCKAYKIALALNIIGLVLTIINSVAGMIMVYHKLMV</sequence>
<dbReference type="RefSeq" id="WP_061426195.1">
    <property type="nucleotide sequence ID" value="NZ_CABPRK010000006.1"/>
</dbReference>
<dbReference type="OrthoDB" id="9992561at2"/>